<feature type="region of interest" description="Disordered" evidence="1">
    <location>
        <begin position="113"/>
        <end position="160"/>
    </location>
</feature>
<dbReference type="Proteomes" id="UP000887574">
    <property type="component" value="Unplaced"/>
</dbReference>
<proteinExistence type="predicted"/>
<accession>A0A915EIP9</accession>
<protein>
    <submittedName>
        <fullName evidence="3">Uncharacterized protein</fullName>
    </submittedName>
</protein>
<feature type="compositionally biased region" description="Polar residues" evidence="1">
    <location>
        <begin position="120"/>
        <end position="130"/>
    </location>
</feature>
<name>A0A915EIP9_9BILA</name>
<dbReference type="WBParaSite" id="jg6749">
    <property type="protein sequence ID" value="jg6749"/>
    <property type="gene ID" value="jg6749"/>
</dbReference>
<evidence type="ECO:0000313" key="3">
    <source>
        <dbReference type="WBParaSite" id="jg6749"/>
    </source>
</evidence>
<sequence length="340" mass="37185">MSSLMHQSKALAVSACLVYLYVGFSVAISYTRSPPGIAPPPSQPYTNDPVILKPVYHYPNAYEQEPHKFCGLFFCYNGYDGGGSNGGGGAIDGSSGKGTEGASDDAPQAKIIDPEENDQQKGSRNGNNGQLRGPGDKGSEKSGFSKQNGPEDDDQQSPSKNVGLVSTAVVLNILLNQNLLLALVCLSRAVRAAVVRMVKEMGIKMDFRTSCQKCSIFGAQLVSRVKRSFSCNTCGTKFERVKRQTEIADFYENGYDPIFQCEKSCCDYNKCVRSKPLQSNNKNSKSTYLPPISSLGKLESGMLDVDLNDFDSSKWSKKKPKLQEEEQEFLETSTLEPQKN</sequence>
<reference evidence="3" key="1">
    <citation type="submission" date="2022-11" db="UniProtKB">
        <authorList>
            <consortium name="WormBaseParasite"/>
        </authorList>
    </citation>
    <scope>IDENTIFICATION</scope>
</reference>
<dbReference type="AlphaFoldDB" id="A0A915EIP9"/>
<evidence type="ECO:0000256" key="1">
    <source>
        <dbReference type="SAM" id="MobiDB-lite"/>
    </source>
</evidence>
<organism evidence="2 3">
    <name type="scientific">Ditylenchus dipsaci</name>
    <dbReference type="NCBI Taxonomy" id="166011"/>
    <lineage>
        <taxon>Eukaryota</taxon>
        <taxon>Metazoa</taxon>
        <taxon>Ecdysozoa</taxon>
        <taxon>Nematoda</taxon>
        <taxon>Chromadorea</taxon>
        <taxon>Rhabditida</taxon>
        <taxon>Tylenchina</taxon>
        <taxon>Tylenchomorpha</taxon>
        <taxon>Sphaerularioidea</taxon>
        <taxon>Anguinidae</taxon>
        <taxon>Anguininae</taxon>
        <taxon>Ditylenchus</taxon>
    </lineage>
</organism>
<keyword evidence="2" id="KW-1185">Reference proteome</keyword>
<feature type="compositionally biased region" description="Low complexity" evidence="1">
    <location>
        <begin position="330"/>
        <end position="340"/>
    </location>
</feature>
<feature type="region of interest" description="Disordered" evidence="1">
    <location>
        <begin position="311"/>
        <end position="340"/>
    </location>
</feature>
<evidence type="ECO:0000313" key="2">
    <source>
        <dbReference type="Proteomes" id="UP000887574"/>
    </source>
</evidence>